<evidence type="ECO:0000313" key="4">
    <source>
        <dbReference type="Proteomes" id="UP000708208"/>
    </source>
</evidence>
<accession>A0A8J2K431</accession>
<proteinExistence type="predicted"/>
<dbReference type="CDD" id="cd09917">
    <property type="entry name" value="F-box_SF"/>
    <property type="match status" value="1"/>
</dbReference>
<dbReference type="Pfam" id="PF12937">
    <property type="entry name" value="F-box-like"/>
    <property type="match status" value="1"/>
</dbReference>
<feature type="domain" description="F-box" evidence="2">
    <location>
        <begin position="53"/>
        <end position="81"/>
    </location>
</feature>
<dbReference type="EMBL" id="CAJVCH010239829">
    <property type="protein sequence ID" value="CAG7732908.1"/>
    <property type="molecule type" value="Genomic_DNA"/>
</dbReference>
<name>A0A8J2K431_9HEXA</name>
<dbReference type="Proteomes" id="UP000708208">
    <property type="component" value="Unassembled WGS sequence"/>
</dbReference>
<dbReference type="InterPro" id="IPR001810">
    <property type="entry name" value="F-box_dom"/>
</dbReference>
<comment type="caution">
    <text evidence="3">The sequence shown here is derived from an EMBL/GenBank/DDBJ whole genome shotgun (WGS) entry which is preliminary data.</text>
</comment>
<sequence length="489" mass="56386">MELSSNRNVKKQVVGSDDGSGTKRGNFLVFAGNDRNPLAQRVNKSGVFKTDLILTEIFKNLRPRDLLNCSLVNRAWCQIARTILRNEAKIMASLRGICPCREYHELSKLVRTSNNIPFNGMVIRTQWKKPGSDNKYNSANGILGLVEGSEESECRPAEVNGSEGSVLERNIEHQTEGSPSKKTHKCLELPINFESSAFFQKVELRFLEIDWEQMIDCQIETMIKVFLTKNVSRLVELKVTSLPPKIRSLRLFLEIPEESTKKWLPNVKILDLPPDINVKAVGRSVRRELLEASPNLLRLLGVNRYPDLAFFLEQYLTLVMKEFDFYYVFRNDKLVIDYKNYSLLNLIRTKPKLEKFFITVEFNGTRFEDTIHMLLSFLGLMLECSKFSLTELLVSQYQLMLLMFIHIIQPMPKVQRFHLGISCLPNFQSDVTLLKHIQWIHYFPNLRFVKIFLTECGDNLLPYATVPLKQLGDVQACSTVTQLTLRRVP</sequence>
<dbReference type="AlphaFoldDB" id="A0A8J2K431"/>
<evidence type="ECO:0000256" key="1">
    <source>
        <dbReference type="SAM" id="MobiDB-lite"/>
    </source>
</evidence>
<feature type="region of interest" description="Disordered" evidence="1">
    <location>
        <begin position="1"/>
        <end position="20"/>
    </location>
</feature>
<reference evidence="3" key="1">
    <citation type="submission" date="2021-06" db="EMBL/GenBank/DDBJ databases">
        <authorList>
            <person name="Hodson N. C."/>
            <person name="Mongue J. A."/>
            <person name="Jaron S. K."/>
        </authorList>
    </citation>
    <scope>NUCLEOTIDE SEQUENCE</scope>
</reference>
<keyword evidence="4" id="KW-1185">Reference proteome</keyword>
<organism evidence="3 4">
    <name type="scientific">Allacma fusca</name>
    <dbReference type="NCBI Taxonomy" id="39272"/>
    <lineage>
        <taxon>Eukaryota</taxon>
        <taxon>Metazoa</taxon>
        <taxon>Ecdysozoa</taxon>
        <taxon>Arthropoda</taxon>
        <taxon>Hexapoda</taxon>
        <taxon>Collembola</taxon>
        <taxon>Symphypleona</taxon>
        <taxon>Sminthuridae</taxon>
        <taxon>Allacma</taxon>
    </lineage>
</organism>
<gene>
    <name evidence="3" type="ORF">AFUS01_LOCUS21389</name>
</gene>
<evidence type="ECO:0000313" key="3">
    <source>
        <dbReference type="EMBL" id="CAG7732908.1"/>
    </source>
</evidence>
<evidence type="ECO:0000259" key="2">
    <source>
        <dbReference type="Pfam" id="PF12937"/>
    </source>
</evidence>
<protein>
    <recommendedName>
        <fullName evidence="2">F-box domain-containing protein</fullName>
    </recommendedName>
</protein>